<dbReference type="InterPro" id="IPR036236">
    <property type="entry name" value="Znf_C2H2_sf"/>
</dbReference>
<organism evidence="10 11">
    <name type="scientific">Aldrovandia affinis</name>
    <dbReference type="NCBI Taxonomy" id="143900"/>
    <lineage>
        <taxon>Eukaryota</taxon>
        <taxon>Metazoa</taxon>
        <taxon>Chordata</taxon>
        <taxon>Craniata</taxon>
        <taxon>Vertebrata</taxon>
        <taxon>Euteleostomi</taxon>
        <taxon>Actinopterygii</taxon>
        <taxon>Neopterygii</taxon>
        <taxon>Teleostei</taxon>
        <taxon>Notacanthiformes</taxon>
        <taxon>Halosauridae</taxon>
        <taxon>Aldrovandia</taxon>
    </lineage>
</organism>
<dbReference type="PROSITE" id="PS00028">
    <property type="entry name" value="ZINC_FINGER_C2H2_1"/>
    <property type="match status" value="1"/>
</dbReference>
<feature type="domain" description="C2H2-type" evidence="9">
    <location>
        <begin position="349"/>
        <end position="376"/>
    </location>
</feature>
<evidence type="ECO:0000313" key="11">
    <source>
        <dbReference type="Proteomes" id="UP001221898"/>
    </source>
</evidence>
<feature type="region of interest" description="Disordered" evidence="8">
    <location>
        <begin position="223"/>
        <end position="257"/>
    </location>
</feature>
<keyword evidence="5" id="KW-0862">Zinc</keyword>
<dbReference type="PANTHER" id="PTHR16515:SF49">
    <property type="entry name" value="GASTRULA ZINC FINGER PROTEIN XLCGF49.1-LIKE-RELATED"/>
    <property type="match status" value="1"/>
</dbReference>
<comment type="caution">
    <text evidence="10">The sequence shown here is derived from an EMBL/GenBank/DDBJ whole genome shotgun (WGS) entry which is preliminary data.</text>
</comment>
<dbReference type="PANTHER" id="PTHR16515">
    <property type="entry name" value="PR DOMAIN ZINC FINGER PROTEIN"/>
    <property type="match status" value="1"/>
</dbReference>
<accession>A0AAD7RBX8</accession>
<feature type="compositionally biased region" description="Basic and acidic residues" evidence="8">
    <location>
        <begin position="79"/>
        <end position="113"/>
    </location>
</feature>
<dbReference type="Gene3D" id="3.30.160.60">
    <property type="entry name" value="Classic Zinc Finger"/>
    <property type="match status" value="1"/>
</dbReference>
<evidence type="ECO:0000259" key="9">
    <source>
        <dbReference type="PROSITE" id="PS50157"/>
    </source>
</evidence>
<feature type="region of interest" description="Disordered" evidence="8">
    <location>
        <begin position="1"/>
        <end position="44"/>
    </location>
</feature>
<feature type="non-terminal residue" evidence="10">
    <location>
        <position position="393"/>
    </location>
</feature>
<evidence type="ECO:0000256" key="8">
    <source>
        <dbReference type="SAM" id="MobiDB-lite"/>
    </source>
</evidence>
<feature type="compositionally biased region" description="Basic and acidic residues" evidence="8">
    <location>
        <begin position="122"/>
        <end position="152"/>
    </location>
</feature>
<gene>
    <name evidence="10" type="ORF">AAFF_G00266350</name>
</gene>
<name>A0AAD7RBX8_9TELE</name>
<dbReference type="GO" id="GO:0010468">
    <property type="term" value="P:regulation of gene expression"/>
    <property type="evidence" value="ECO:0007669"/>
    <property type="project" value="TreeGrafter"/>
</dbReference>
<dbReference type="EMBL" id="JAINUG010000365">
    <property type="protein sequence ID" value="KAJ8373332.1"/>
    <property type="molecule type" value="Genomic_DNA"/>
</dbReference>
<evidence type="ECO:0000256" key="1">
    <source>
        <dbReference type="ARBA" id="ARBA00004123"/>
    </source>
</evidence>
<reference evidence="10" key="1">
    <citation type="journal article" date="2023" name="Science">
        <title>Genome structures resolve the early diversification of teleost fishes.</title>
        <authorList>
            <person name="Parey E."/>
            <person name="Louis A."/>
            <person name="Montfort J."/>
            <person name="Bouchez O."/>
            <person name="Roques C."/>
            <person name="Iampietro C."/>
            <person name="Lluch J."/>
            <person name="Castinel A."/>
            <person name="Donnadieu C."/>
            <person name="Desvignes T."/>
            <person name="Floi Bucao C."/>
            <person name="Jouanno E."/>
            <person name="Wen M."/>
            <person name="Mejri S."/>
            <person name="Dirks R."/>
            <person name="Jansen H."/>
            <person name="Henkel C."/>
            <person name="Chen W.J."/>
            <person name="Zahm M."/>
            <person name="Cabau C."/>
            <person name="Klopp C."/>
            <person name="Thompson A.W."/>
            <person name="Robinson-Rechavi M."/>
            <person name="Braasch I."/>
            <person name="Lecointre G."/>
            <person name="Bobe J."/>
            <person name="Postlethwait J.H."/>
            <person name="Berthelot C."/>
            <person name="Roest Crollius H."/>
            <person name="Guiguen Y."/>
        </authorList>
    </citation>
    <scope>NUCLEOTIDE SEQUENCE</scope>
    <source>
        <strain evidence="10">NC1722</strain>
    </source>
</reference>
<dbReference type="FunFam" id="3.30.160.60:FF:000100">
    <property type="entry name" value="Zinc finger 45-like"/>
    <property type="match status" value="1"/>
</dbReference>
<feature type="region of interest" description="Disordered" evidence="8">
    <location>
        <begin position="79"/>
        <end position="161"/>
    </location>
</feature>
<dbReference type="AlphaFoldDB" id="A0AAD7RBX8"/>
<evidence type="ECO:0000256" key="3">
    <source>
        <dbReference type="ARBA" id="ARBA00022737"/>
    </source>
</evidence>
<dbReference type="Proteomes" id="UP001221898">
    <property type="component" value="Unassembled WGS sequence"/>
</dbReference>
<feature type="compositionally biased region" description="Basic and acidic residues" evidence="8">
    <location>
        <begin position="7"/>
        <end position="19"/>
    </location>
</feature>
<evidence type="ECO:0000256" key="6">
    <source>
        <dbReference type="ARBA" id="ARBA00023242"/>
    </source>
</evidence>
<comment type="subcellular location">
    <subcellularLocation>
        <location evidence="1">Nucleus</location>
    </subcellularLocation>
</comment>
<keyword evidence="3" id="KW-0677">Repeat</keyword>
<evidence type="ECO:0000256" key="2">
    <source>
        <dbReference type="ARBA" id="ARBA00022723"/>
    </source>
</evidence>
<dbReference type="InterPro" id="IPR050331">
    <property type="entry name" value="Zinc_finger"/>
</dbReference>
<keyword evidence="4 7" id="KW-0863">Zinc-finger</keyword>
<proteinExistence type="predicted"/>
<evidence type="ECO:0000256" key="5">
    <source>
        <dbReference type="ARBA" id="ARBA00022833"/>
    </source>
</evidence>
<protein>
    <recommendedName>
        <fullName evidence="9">C2H2-type domain-containing protein</fullName>
    </recommendedName>
</protein>
<evidence type="ECO:0000313" key="10">
    <source>
        <dbReference type="EMBL" id="KAJ8373332.1"/>
    </source>
</evidence>
<dbReference type="InterPro" id="IPR013087">
    <property type="entry name" value="Znf_C2H2_type"/>
</dbReference>
<dbReference type="GO" id="GO:0008270">
    <property type="term" value="F:zinc ion binding"/>
    <property type="evidence" value="ECO:0007669"/>
    <property type="project" value="UniProtKB-KW"/>
</dbReference>
<keyword evidence="2" id="KW-0479">Metal-binding</keyword>
<dbReference type="PROSITE" id="PS50157">
    <property type="entry name" value="ZINC_FINGER_C2H2_2"/>
    <property type="match status" value="1"/>
</dbReference>
<feature type="compositionally biased region" description="Polar residues" evidence="8">
    <location>
        <begin position="309"/>
        <end position="324"/>
    </location>
</feature>
<dbReference type="SUPFAM" id="SSF57667">
    <property type="entry name" value="beta-beta-alpha zinc fingers"/>
    <property type="match status" value="1"/>
</dbReference>
<dbReference type="Pfam" id="PF00096">
    <property type="entry name" value="zf-C2H2"/>
    <property type="match status" value="1"/>
</dbReference>
<feature type="region of interest" description="Disordered" evidence="8">
    <location>
        <begin position="309"/>
        <end position="348"/>
    </location>
</feature>
<evidence type="ECO:0000256" key="4">
    <source>
        <dbReference type="ARBA" id="ARBA00022771"/>
    </source>
</evidence>
<sequence>MEALSFTERELGDSTKRSDTNGQSESMTHSMIHSMNCWSPASSGEDMKTEIKAEYVIESTDYTEVELRSCLNRSENLEKRKESEMEYGMSREEKDILSNMKQEEGGERWSVKVEEEDDMRDEEGCRREQEKERDEQREGDATDQTPKTERGKKNGGKSDCWQQEGEELSNLVTSFLLKQPRVLIRRLEMTDISVSVSSLPHSVSSERGQRVRSPWRWHELSPVRGKRSLSQKGQVMTRKQTTNGPKQTTIGPLERPLKSENGICADASCSSPAITPRNQNTGQTGEASSRVFACSQWPLVRPEEHSRILSSGGNRAENSLPACSTHQHPTPPKTLPTPTQSHTSTAGSHTCSQCGLSYRSESLLTKHHQTHTREQPHHCTHCGKSFSYLSYLR</sequence>
<dbReference type="GO" id="GO:0005634">
    <property type="term" value="C:nucleus"/>
    <property type="evidence" value="ECO:0007669"/>
    <property type="project" value="UniProtKB-SubCell"/>
</dbReference>
<evidence type="ECO:0000256" key="7">
    <source>
        <dbReference type="PROSITE-ProRule" id="PRU00042"/>
    </source>
</evidence>
<keyword evidence="11" id="KW-1185">Reference proteome</keyword>
<keyword evidence="6" id="KW-0539">Nucleus</keyword>
<feature type="compositionally biased region" description="Polar residues" evidence="8">
    <location>
        <begin position="230"/>
        <end position="250"/>
    </location>
</feature>
<feature type="compositionally biased region" description="Polar residues" evidence="8">
    <location>
        <begin position="20"/>
        <end position="42"/>
    </location>
</feature>